<keyword evidence="3" id="KW-1185">Reference proteome</keyword>
<reference evidence="2" key="1">
    <citation type="journal article" date="2019" name="G3 (Bethesda)">
        <title>Genome Assemblies of Two Rare Opportunistic Yeast Pathogens: Diutina rugosa (syn. Candida rugosa) and Trichomonascus ciferrii (syn. Candida ciferrii).</title>
        <authorList>
            <person name="Mixao V."/>
            <person name="Saus E."/>
            <person name="Hansen A.P."/>
            <person name="Lass-Florl C."/>
            <person name="Gabaldon T."/>
        </authorList>
    </citation>
    <scope>NUCLEOTIDE SEQUENCE</scope>
    <source>
        <strain evidence="2">CBS 4856</strain>
    </source>
</reference>
<comment type="caution">
    <text evidence="2">The sequence shown here is derived from an EMBL/GenBank/DDBJ whole genome shotgun (WGS) entry which is preliminary data.</text>
</comment>
<dbReference type="VEuPathDB" id="FungiDB:TRICI_005524"/>
<feature type="compositionally biased region" description="Acidic residues" evidence="1">
    <location>
        <begin position="564"/>
        <end position="573"/>
    </location>
</feature>
<sequence>MDGTGAPVRATDVYAPEDVLELKEVTDYMQRAFSVFELDRAHDWRNIYSYICYSIAEEWRTALPKEDSARGHFKLVNRAGRGRWTKRVSKDAEERDYYSISLSLSDTIWVLAGVHVLLNHQKINIVEKNLAALKIDVSSKIVRNLLDYCVDCSLRLFGDRLSSQALDYMNKHSHEREDPEFGKMSNSEVRRSVLKHYKDDSLDPRLQELDPARQMEFKNFYMGALLSACAGRTTPFTNVLYVGFIHYDSDRDILFSVDHDTGLLRAVTELLRVHRHNESGAYSVAHKDLQNALRNMFKATCNDDTRLVNVNIDEVAEFDVLPCSVYHWVGEWYEKRDPNKTPRRRLPDVLCSALDRFLYVLNNPDLVRQDPFWNFDEDCYGANWFTTVVWKYPESQWTLFSDRYCNLAFNFTTTPRRTVAIDEAELRSCVPVSEAVERYVSNVTLQSDRHNNRLDRIQTRMDKYSNEWLNSSRHGAQYFNFEFMERPVNESILENYQFRTPRKSLDTIKALFYVFVFKRIKDVMKDDAIHSLDMTAREEIFEKYWTYFHRNAYDFIKQHVNAEPGEDDDDEDPGLNGEQQQQLVDEIVYKQHEIASPESHKRQRTA</sequence>
<evidence type="ECO:0000256" key="1">
    <source>
        <dbReference type="SAM" id="MobiDB-lite"/>
    </source>
</evidence>
<dbReference type="EMBL" id="SWFS01000431">
    <property type="protein sequence ID" value="KAA8904298.1"/>
    <property type="molecule type" value="Genomic_DNA"/>
</dbReference>
<gene>
    <name evidence="2" type="ORF">TRICI_005524</name>
</gene>
<proteinExistence type="predicted"/>
<dbReference type="Proteomes" id="UP000761534">
    <property type="component" value="Unassembled WGS sequence"/>
</dbReference>
<dbReference type="AlphaFoldDB" id="A0A642URZ0"/>
<protein>
    <submittedName>
        <fullName evidence="2">Uncharacterized protein</fullName>
    </submittedName>
</protein>
<organism evidence="2 3">
    <name type="scientific">Trichomonascus ciferrii</name>
    <dbReference type="NCBI Taxonomy" id="44093"/>
    <lineage>
        <taxon>Eukaryota</taxon>
        <taxon>Fungi</taxon>
        <taxon>Dikarya</taxon>
        <taxon>Ascomycota</taxon>
        <taxon>Saccharomycotina</taxon>
        <taxon>Dipodascomycetes</taxon>
        <taxon>Dipodascales</taxon>
        <taxon>Trichomonascaceae</taxon>
        <taxon>Trichomonascus</taxon>
        <taxon>Trichomonascus ciferrii complex</taxon>
    </lineage>
</organism>
<feature type="region of interest" description="Disordered" evidence="1">
    <location>
        <begin position="562"/>
        <end position="581"/>
    </location>
</feature>
<evidence type="ECO:0000313" key="3">
    <source>
        <dbReference type="Proteomes" id="UP000761534"/>
    </source>
</evidence>
<accession>A0A642URZ0</accession>
<evidence type="ECO:0000313" key="2">
    <source>
        <dbReference type="EMBL" id="KAA8904298.1"/>
    </source>
</evidence>
<name>A0A642URZ0_9ASCO</name>